<evidence type="ECO:0000313" key="2">
    <source>
        <dbReference type="EMBL" id="CAF1999329.1"/>
    </source>
</evidence>
<evidence type="ECO:0000256" key="1">
    <source>
        <dbReference type="SAM" id="MobiDB-lite"/>
    </source>
</evidence>
<dbReference type="Proteomes" id="UP001295469">
    <property type="component" value="Chromosome C07"/>
</dbReference>
<dbReference type="EMBL" id="HG994371">
    <property type="protein sequence ID" value="CAF1999329.1"/>
    <property type="molecule type" value="Genomic_DNA"/>
</dbReference>
<proteinExistence type="predicted"/>
<accession>A0A816MIN2</accession>
<feature type="compositionally biased region" description="Polar residues" evidence="1">
    <location>
        <begin position="154"/>
        <end position="166"/>
    </location>
</feature>
<gene>
    <name evidence="2" type="ORF">DARMORV10_C07P32930.1</name>
</gene>
<organism evidence="2">
    <name type="scientific">Brassica napus</name>
    <name type="common">Rape</name>
    <dbReference type="NCBI Taxonomy" id="3708"/>
    <lineage>
        <taxon>Eukaryota</taxon>
        <taxon>Viridiplantae</taxon>
        <taxon>Streptophyta</taxon>
        <taxon>Embryophyta</taxon>
        <taxon>Tracheophyta</taxon>
        <taxon>Spermatophyta</taxon>
        <taxon>Magnoliopsida</taxon>
        <taxon>eudicotyledons</taxon>
        <taxon>Gunneridae</taxon>
        <taxon>Pentapetalae</taxon>
        <taxon>rosids</taxon>
        <taxon>malvids</taxon>
        <taxon>Brassicales</taxon>
        <taxon>Brassicaceae</taxon>
        <taxon>Brassiceae</taxon>
        <taxon>Brassica</taxon>
    </lineage>
</organism>
<sequence>MDKISLISDDGPPTRFNQLRRRHDEHFHHLSSPTNDKEDEEIRVSAFAFFSRRRNLSTFCESLLLLSTTMETIPENLPPLSSPAKTRSYHLKSKGFILGTQESKEIKVRVSELEKRQRITSDEILNNDTDTNPLDETASRHSEANPDQADETPEPTTEIISPNVSETRPLTRARINLLREQKKTDTTPLDETASRHSEANPDQADETPEPTTEIILPNVSLLNLSCLTPSLPFWYLTVLIPALLSEHIGEEINFKKIVPFQVEEAEGLLKTKFHFKCGLFVVKMLECRSWRLKDMSNINDDTAMDLKSKLYCEIFDQFMDKDFQEVYRK</sequence>
<dbReference type="AlphaFoldDB" id="A0A816MIN2"/>
<reference evidence="2" key="1">
    <citation type="submission" date="2021-01" db="EMBL/GenBank/DDBJ databases">
        <authorList>
            <consortium name="Genoscope - CEA"/>
            <person name="William W."/>
        </authorList>
    </citation>
    <scope>NUCLEOTIDE SEQUENCE</scope>
</reference>
<protein>
    <submittedName>
        <fullName evidence="2">(rape) hypothetical protein</fullName>
    </submittedName>
</protein>
<feature type="compositionally biased region" description="Polar residues" evidence="1">
    <location>
        <begin position="123"/>
        <end position="134"/>
    </location>
</feature>
<name>A0A816MIN2_BRANA</name>
<feature type="region of interest" description="Disordered" evidence="1">
    <location>
        <begin position="178"/>
        <end position="210"/>
    </location>
</feature>
<feature type="region of interest" description="Disordered" evidence="1">
    <location>
        <begin position="121"/>
        <end position="166"/>
    </location>
</feature>